<feature type="compositionally biased region" description="Low complexity" evidence="5">
    <location>
        <begin position="100"/>
        <end position="109"/>
    </location>
</feature>
<feature type="transmembrane region" description="Helical" evidence="6">
    <location>
        <begin position="414"/>
        <end position="433"/>
    </location>
</feature>
<gene>
    <name evidence="7" type="ORF">GRF29_161g1019873</name>
</gene>
<evidence type="ECO:0000256" key="4">
    <source>
        <dbReference type="ARBA" id="ARBA00023136"/>
    </source>
</evidence>
<feature type="compositionally biased region" description="Acidic residues" evidence="5">
    <location>
        <begin position="82"/>
        <end position="93"/>
    </location>
</feature>
<feature type="transmembrane region" description="Helical" evidence="6">
    <location>
        <begin position="179"/>
        <end position="198"/>
    </location>
</feature>
<accession>A0AAN6LQG8</accession>
<dbReference type="InterPro" id="IPR011701">
    <property type="entry name" value="MFS"/>
</dbReference>
<keyword evidence="3 6" id="KW-1133">Transmembrane helix</keyword>
<feature type="compositionally biased region" description="Basic and acidic residues" evidence="5">
    <location>
        <begin position="69"/>
        <end position="81"/>
    </location>
</feature>
<feature type="transmembrane region" description="Helical" evidence="6">
    <location>
        <begin position="249"/>
        <end position="266"/>
    </location>
</feature>
<evidence type="ECO:0008006" key="9">
    <source>
        <dbReference type="Google" id="ProtNLM"/>
    </source>
</evidence>
<dbReference type="AlphaFoldDB" id="A0AAN6LQG8"/>
<keyword evidence="2 6" id="KW-0812">Transmembrane</keyword>
<name>A0AAN6LQG8_9PLEO</name>
<feature type="compositionally biased region" description="Polar residues" evidence="5">
    <location>
        <begin position="36"/>
        <end position="58"/>
    </location>
</feature>
<dbReference type="InterPro" id="IPR029058">
    <property type="entry name" value="AB_hydrolase_fold"/>
</dbReference>
<organism evidence="7 8">
    <name type="scientific">Pseudopithomyces chartarum</name>
    <dbReference type="NCBI Taxonomy" id="1892770"/>
    <lineage>
        <taxon>Eukaryota</taxon>
        <taxon>Fungi</taxon>
        <taxon>Dikarya</taxon>
        <taxon>Ascomycota</taxon>
        <taxon>Pezizomycotina</taxon>
        <taxon>Dothideomycetes</taxon>
        <taxon>Pleosporomycetidae</taxon>
        <taxon>Pleosporales</taxon>
        <taxon>Massarineae</taxon>
        <taxon>Didymosphaeriaceae</taxon>
        <taxon>Pseudopithomyces</taxon>
    </lineage>
</organism>
<proteinExistence type="predicted"/>
<sequence>MLALIRDAPIGQLIRWVRPSLLPYPEERDDFELPPSYTQMQHGQKHTVASSSTSTQVNPIAEEGPATEEVCHPDPETVLEKDEQESEESESVSDLEKIQTARTAHTARTQISRVGTRTALSRSISRADLEQQFSLATIDRGPSRPIEPETLDDGTILVDWYTTDDPENPQNWSFGKKTVVLLQILIYTMAVYMGSAIYSPSIPGVMERFGVNIQLASMGLSLYVLAYGIGPLLFSPLSEIPIIGRNPPYIISYAIFVILLVPSSLVDNFPGLIVLRFLQGFFGSPCLATGGATLQDLYSLIKLPYVLSLWAFAATCGPALGPIISGFSVAAKSWRWSQWEMLWMNGPVFLSLFFFLPETSSSNILLRRAARLRKLTGDDRLRSQSEIDQAKMTPREVAVEALWRPFQLVLLDPSIAFTAIYTALIYAIFYSFFEAFPLVYEVMYHFNLGEMGLTFLSVTVGVIISIAAYWAYVWYVVEPEIRENGLGAPERRLIPALIVTCPLPPYTGQYEVGILDLETELEKREIHPATLKGTGGVKAFELQTLAITLYYPSSLPPLPSLPWARPWLPQPISLIGTGYARLIGIYSPPLQSIITFLLWALGSRTVIPGVVDAPVLNAKKVKGLGQVITGMDMLHEEKGPKKLEEMLELRDINVKNDAMMGRGTFPMVVFTHGMAGMSQSYSNLLGSIASHGYVVAAIEHRDGSGPGTIVHNPDGIDRYVWHLKLEDLQSDTPIDDFKLKEIQLNFREAEIVETIRLFERLNRGQGSKIRNLKPKSPETALPGFEDRLNMSAITVAGHSYGATGALQALKNAPNTNMPVNGAIILDPGKESGPLNHDIKVPTLVIQSGMWTEKKTQFYDQGWHFDVVKDLVKKTRQGWFMTLTGSAHPSCTDAPLIVPWIMKLATHTTLDGKVALREYISTSINFLEYLRNGKEKGLLRKDVSSPDGPFGDPDDRVKVKGEFGADWEVHVVPTKDV</sequence>
<evidence type="ECO:0000256" key="1">
    <source>
        <dbReference type="ARBA" id="ARBA00004141"/>
    </source>
</evidence>
<dbReference type="GO" id="GO:1990961">
    <property type="term" value="P:xenobiotic detoxification by transmembrane export across the plasma membrane"/>
    <property type="evidence" value="ECO:0007669"/>
    <property type="project" value="TreeGrafter"/>
</dbReference>
<evidence type="ECO:0000256" key="5">
    <source>
        <dbReference type="SAM" id="MobiDB-lite"/>
    </source>
</evidence>
<feature type="transmembrane region" description="Helical" evidence="6">
    <location>
        <begin position="218"/>
        <end position="237"/>
    </location>
</feature>
<dbReference type="GO" id="GO:0005886">
    <property type="term" value="C:plasma membrane"/>
    <property type="evidence" value="ECO:0007669"/>
    <property type="project" value="TreeGrafter"/>
</dbReference>
<dbReference type="Gene3D" id="3.40.50.1820">
    <property type="entry name" value="alpha/beta hydrolase"/>
    <property type="match status" value="1"/>
</dbReference>
<dbReference type="GO" id="GO:0015244">
    <property type="term" value="F:fluconazole transmembrane transporter activity"/>
    <property type="evidence" value="ECO:0007669"/>
    <property type="project" value="TreeGrafter"/>
</dbReference>
<reference evidence="7 8" key="1">
    <citation type="submission" date="2021-02" db="EMBL/GenBank/DDBJ databases">
        <title>Genome assembly of Pseudopithomyces chartarum.</title>
        <authorList>
            <person name="Jauregui R."/>
            <person name="Singh J."/>
            <person name="Voisey C."/>
        </authorList>
    </citation>
    <scope>NUCLEOTIDE SEQUENCE [LARGE SCALE GENOMIC DNA]</scope>
    <source>
        <strain evidence="7 8">AGR01</strain>
    </source>
</reference>
<dbReference type="Proteomes" id="UP001280581">
    <property type="component" value="Unassembled WGS sequence"/>
</dbReference>
<dbReference type="Pfam" id="PF07690">
    <property type="entry name" value="MFS_1"/>
    <property type="match status" value="1"/>
</dbReference>
<evidence type="ECO:0000256" key="6">
    <source>
        <dbReference type="SAM" id="Phobius"/>
    </source>
</evidence>
<dbReference type="Pfam" id="PF03403">
    <property type="entry name" value="PAF-AH_p_II"/>
    <property type="match status" value="1"/>
</dbReference>
<dbReference type="PANTHER" id="PTHR23502">
    <property type="entry name" value="MAJOR FACILITATOR SUPERFAMILY"/>
    <property type="match status" value="1"/>
</dbReference>
<keyword evidence="8" id="KW-1185">Reference proteome</keyword>
<comment type="caution">
    <text evidence="7">The sequence shown here is derived from an EMBL/GenBank/DDBJ whole genome shotgun (WGS) entry which is preliminary data.</text>
</comment>
<evidence type="ECO:0000256" key="2">
    <source>
        <dbReference type="ARBA" id="ARBA00022692"/>
    </source>
</evidence>
<evidence type="ECO:0000256" key="3">
    <source>
        <dbReference type="ARBA" id="ARBA00022989"/>
    </source>
</evidence>
<dbReference type="Gene3D" id="1.20.1250.20">
    <property type="entry name" value="MFS general substrate transporter like domains"/>
    <property type="match status" value="1"/>
</dbReference>
<dbReference type="EMBL" id="WVTA01000014">
    <property type="protein sequence ID" value="KAK3202397.1"/>
    <property type="molecule type" value="Genomic_DNA"/>
</dbReference>
<feature type="transmembrane region" description="Helical" evidence="6">
    <location>
        <begin position="306"/>
        <end position="328"/>
    </location>
</feature>
<comment type="subcellular location">
    <subcellularLocation>
        <location evidence="1">Membrane</location>
        <topology evidence="1">Multi-pass membrane protein</topology>
    </subcellularLocation>
</comment>
<feature type="region of interest" description="Disordered" evidence="5">
    <location>
        <begin position="32"/>
        <end position="116"/>
    </location>
</feature>
<keyword evidence="4 6" id="KW-0472">Membrane</keyword>
<dbReference type="SUPFAM" id="SSF103473">
    <property type="entry name" value="MFS general substrate transporter"/>
    <property type="match status" value="1"/>
</dbReference>
<feature type="transmembrane region" description="Helical" evidence="6">
    <location>
        <begin position="272"/>
        <end position="294"/>
    </location>
</feature>
<evidence type="ECO:0000313" key="7">
    <source>
        <dbReference type="EMBL" id="KAK3202397.1"/>
    </source>
</evidence>
<dbReference type="PANTHER" id="PTHR23502:SF23">
    <property type="entry name" value="FLUCONAZOLE RESISTANCE PROTEIN 1"/>
    <property type="match status" value="1"/>
</dbReference>
<protein>
    <recommendedName>
        <fullName evidence="9">1-alkyl-2-acetylglycerophosphocholine esterase</fullName>
    </recommendedName>
</protein>
<dbReference type="SUPFAM" id="SSF53474">
    <property type="entry name" value="alpha/beta-Hydrolases"/>
    <property type="match status" value="1"/>
</dbReference>
<evidence type="ECO:0000313" key="8">
    <source>
        <dbReference type="Proteomes" id="UP001280581"/>
    </source>
</evidence>
<dbReference type="InterPro" id="IPR036259">
    <property type="entry name" value="MFS_trans_sf"/>
</dbReference>
<feature type="transmembrane region" description="Helical" evidence="6">
    <location>
        <begin position="453"/>
        <end position="477"/>
    </location>
</feature>